<feature type="active site" description="O-(3'-phospho-DNA)-tyrosine intermediate" evidence="9">
    <location>
        <position position="288"/>
    </location>
</feature>
<dbReference type="AlphaFoldDB" id="A0A2A9HGA2"/>
<dbReference type="HAMAP" id="MF_01808">
    <property type="entry name" value="Recomb_XerC_XerD"/>
    <property type="match status" value="1"/>
</dbReference>
<comment type="subunit">
    <text evidence="9">Forms a cyclic heterotetrameric complex composed of two molecules of XerC and two molecules of XerD.</text>
</comment>
<dbReference type="NCBIfam" id="NF001399">
    <property type="entry name" value="PRK00283.1"/>
    <property type="match status" value="1"/>
</dbReference>
<dbReference type="InterPro" id="IPR044068">
    <property type="entry name" value="CB"/>
</dbReference>
<dbReference type="InterPro" id="IPR013762">
    <property type="entry name" value="Integrase-like_cat_sf"/>
</dbReference>
<name>A0A2A9HGA2_TEPT2</name>
<feature type="active site" evidence="9">
    <location>
        <position position="256"/>
    </location>
</feature>
<dbReference type="RefSeq" id="WP_098504400.1">
    <property type="nucleotide sequence ID" value="NZ_PDJQ01000001.1"/>
</dbReference>
<dbReference type="CDD" id="cd00798">
    <property type="entry name" value="INT_XerDC_C"/>
    <property type="match status" value="1"/>
</dbReference>
<dbReference type="Proteomes" id="UP000223071">
    <property type="component" value="Unassembled WGS sequence"/>
</dbReference>
<dbReference type="InterPro" id="IPR050090">
    <property type="entry name" value="Tyrosine_recombinase_XerCD"/>
</dbReference>
<dbReference type="InterPro" id="IPR002104">
    <property type="entry name" value="Integrase_catalytic"/>
</dbReference>
<keyword evidence="2 9" id="KW-0963">Cytoplasm</keyword>
<evidence type="ECO:0000256" key="3">
    <source>
        <dbReference type="ARBA" id="ARBA00022618"/>
    </source>
</evidence>
<keyword evidence="6 9" id="KW-0238">DNA-binding</keyword>
<keyword evidence="13" id="KW-1185">Reference proteome</keyword>
<dbReference type="InterPro" id="IPR010998">
    <property type="entry name" value="Integrase_recombinase_N"/>
</dbReference>
<feature type="active site" evidence="9">
    <location>
        <position position="253"/>
    </location>
</feature>
<evidence type="ECO:0000256" key="1">
    <source>
        <dbReference type="ARBA" id="ARBA00004496"/>
    </source>
</evidence>
<comment type="similarity">
    <text evidence="9">Belongs to the 'phage' integrase family. XerC subfamily.</text>
</comment>
<reference evidence="12 13" key="1">
    <citation type="submission" date="2017-09" db="EMBL/GenBank/DDBJ databases">
        <title>Sequencing the genomes of two abundant thermophiles in Great Basin hot springs: Thermocrinis jamiesonii and novel Chloroflexi Thermoflexus hugenholtzii.</title>
        <authorList>
            <person name="Hedlund B."/>
        </authorList>
    </citation>
    <scope>NUCLEOTIDE SEQUENCE [LARGE SCALE GENOMIC DNA]</scope>
    <source>
        <strain evidence="12 13">G233</strain>
    </source>
</reference>
<dbReference type="GO" id="GO:0051301">
    <property type="term" value="P:cell division"/>
    <property type="evidence" value="ECO:0007669"/>
    <property type="project" value="UniProtKB-KW"/>
</dbReference>
<dbReference type="PROSITE" id="PS51900">
    <property type="entry name" value="CB"/>
    <property type="match status" value="1"/>
</dbReference>
<dbReference type="Pfam" id="PF00589">
    <property type="entry name" value="Phage_integrase"/>
    <property type="match status" value="1"/>
</dbReference>
<dbReference type="InterPro" id="IPR011010">
    <property type="entry name" value="DNA_brk_join_enz"/>
</dbReference>
<feature type="active site" evidence="9">
    <location>
        <position position="178"/>
    </location>
</feature>
<dbReference type="GO" id="GO:0005737">
    <property type="term" value="C:cytoplasm"/>
    <property type="evidence" value="ECO:0007669"/>
    <property type="project" value="UniProtKB-SubCell"/>
</dbReference>
<evidence type="ECO:0000256" key="9">
    <source>
        <dbReference type="HAMAP-Rule" id="MF_01808"/>
    </source>
</evidence>
<evidence type="ECO:0000313" key="12">
    <source>
        <dbReference type="EMBL" id="PFG75057.1"/>
    </source>
</evidence>
<evidence type="ECO:0000256" key="7">
    <source>
        <dbReference type="ARBA" id="ARBA00023172"/>
    </source>
</evidence>
<dbReference type="GO" id="GO:0006313">
    <property type="term" value="P:DNA transposition"/>
    <property type="evidence" value="ECO:0007669"/>
    <property type="project" value="UniProtKB-UniRule"/>
</dbReference>
<keyword evidence="7 9" id="KW-0233">DNA recombination</keyword>
<evidence type="ECO:0000259" key="10">
    <source>
        <dbReference type="PROSITE" id="PS51898"/>
    </source>
</evidence>
<feature type="domain" description="Core-binding (CB)" evidence="11">
    <location>
        <begin position="8"/>
        <end position="93"/>
    </location>
</feature>
<evidence type="ECO:0000259" key="11">
    <source>
        <dbReference type="PROSITE" id="PS51900"/>
    </source>
</evidence>
<sequence length="326" mass="35883">MPTPAPHKTAEAFLEAYLRELGAVAGRSAYTIRNYRNDIGAFLRWCRERELEPLAISRQVFREYLGELKEAGMAAASLTRRTSTVHGFYRYLQREGATERDLLHGLAMPKRPRRLPKVLDPGALDRLLTAPDVETPQGLRDRAMMELLYGGGLRISELVALDVGQVNLGEGTAIVHGKGAKERLVLFGEPAMLALERYLAEGRPALAAGAKRGQGCPALFLNRFGGRLTARSVQGLVRRYAVAAGIPADVHPHLLRHSFATHLLDGGADLRIVQELLGHASAATTQIYTHVSRQLQAELTRSAWERLAEESLESGRQRRRKAAGMG</sequence>
<accession>A0A2A9HGA2</accession>
<proteinExistence type="inferred from homology"/>
<dbReference type="Pfam" id="PF02899">
    <property type="entry name" value="Phage_int_SAM_1"/>
    <property type="match status" value="1"/>
</dbReference>
<dbReference type="InterPro" id="IPR004107">
    <property type="entry name" value="Integrase_SAM-like_N"/>
</dbReference>
<dbReference type="GO" id="GO:0007059">
    <property type="term" value="P:chromosome segregation"/>
    <property type="evidence" value="ECO:0007669"/>
    <property type="project" value="UniProtKB-UniRule"/>
</dbReference>
<protein>
    <recommendedName>
        <fullName evidence="9">Tyrosine recombinase XerC</fullName>
    </recommendedName>
</protein>
<dbReference type="SUPFAM" id="SSF56349">
    <property type="entry name" value="DNA breaking-rejoining enzymes"/>
    <property type="match status" value="1"/>
</dbReference>
<dbReference type="Gene3D" id="1.10.150.130">
    <property type="match status" value="1"/>
</dbReference>
<gene>
    <name evidence="9" type="primary">xerC</name>
    <name evidence="12" type="ORF">A9A59_2322</name>
</gene>
<comment type="caution">
    <text evidence="12">The sequence shown here is derived from an EMBL/GenBank/DDBJ whole genome shotgun (WGS) entry which is preliminary data.</text>
</comment>
<evidence type="ECO:0000256" key="8">
    <source>
        <dbReference type="ARBA" id="ARBA00023306"/>
    </source>
</evidence>
<evidence type="ECO:0000256" key="2">
    <source>
        <dbReference type="ARBA" id="ARBA00022490"/>
    </source>
</evidence>
<feature type="domain" description="Tyr recombinase" evidence="10">
    <location>
        <begin position="114"/>
        <end position="301"/>
    </location>
</feature>
<evidence type="ECO:0000256" key="4">
    <source>
        <dbReference type="ARBA" id="ARBA00022829"/>
    </source>
</evidence>
<dbReference type="PANTHER" id="PTHR30349:SF81">
    <property type="entry name" value="TYROSINE RECOMBINASE XERC"/>
    <property type="match status" value="1"/>
</dbReference>
<keyword evidence="5 9" id="KW-0229">DNA integration</keyword>
<evidence type="ECO:0000313" key="13">
    <source>
        <dbReference type="Proteomes" id="UP000223071"/>
    </source>
</evidence>
<dbReference type="InterPro" id="IPR023009">
    <property type="entry name" value="Tyrosine_recombinase_XerC/XerD"/>
</dbReference>
<evidence type="ECO:0000256" key="6">
    <source>
        <dbReference type="ARBA" id="ARBA00023125"/>
    </source>
</evidence>
<comment type="subcellular location">
    <subcellularLocation>
        <location evidence="1 9">Cytoplasm</location>
    </subcellularLocation>
</comment>
<keyword evidence="8 9" id="KW-0131">Cell cycle</keyword>
<dbReference type="GO" id="GO:0003677">
    <property type="term" value="F:DNA binding"/>
    <property type="evidence" value="ECO:0007669"/>
    <property type="project" value="UniProtKB-UniRule"/>
</dbReference>
<dbReference type="PROSITE" id="PS51898">
    <property type="entry name" value="TYR_RECOMBINASE"/>
    <property type="match status" value="1"/>
</dbReference>
<organism evidence="12 13">
    <name type="scientific">Tepidiforma thermophila (strain KCTC 52669 / CGMCC 1.13589 / G233)</name>
    <dbReference type="NCBI Taxonomy" id="2761530"/>
    <lineage>
        <taxon>Bacteria</taxon>
        <taxon>Bacillati</taxon>
        <taxon>Chloroflexota</taxon>
        <taxon>Tepidiformia</taxon>
        <taxon>Tepidiformales</taxon>
        <taxon>Tepidiformaceae</taxon>
        <taxon>Tepidiforma</taxon>
    </lineage>
</organism>
<dbReference type="EMBL" id="PDJQ01000001">
    <property type="protein sequence ID" value="PFG75057.1"/>
    <property type="molecule type" value="Genomic_DNA"/>
</dbReference>
<dbReference type="SUPFAM" id="SSF47823">
    <property type="entry name" value="lambda integrase-like, N-terminal domain"/>
    <property type="match status" value="1"/>
</dbReference>
<feature type="active site" evidence="9">
    <location>
        <position position="154"/>
    </location>
</feature>
<dbReference type="PANTHER" id="PTHR30349">
    <property type="entry name" value="PHAGE INTEGRASE-RELATED"/>
    <property type="match status" value="1"/>
</dbReference>
<dbReference type="GO" id="GO:0009037">
    <property type="term" value="F:tyrosine-based site-specific recombinase activity"/>
    <property type="evidence" value="ECO:0007669"/>
    <property type="project" value="UniProtKB-UniRule"/>
</dbReference>
<feature type="active site" evidence="9">
    <location>
        <position position="279"/>
    </location>
</feature>
<evidence type="ECO:0000256" key="5">
    <source>
        <dbReference type="ARBA" id="ARBA00022908"/>
    </source>
</evidence>
<dbReference type="Gene3D" id="1.10.443.10">
    <property type="entry name" value="Intergrase catalytic core"/>
    <property type="match status" value="1"/>
</dbReference>
<keyword evidence="3 9" id="KW-0132">Cell division</keyword>
<keyword evidence="4 9" id="KW-0159">Chromosome partition</keyword>
<comment type="function">
    <text evidence="9">Site-specific tyrosine recombinase, which acts by catalyzing the cutting and rejoining of the recombining DNA molecules. The XerC-XerD complex is essential to convert dimers of the bacterial chromosome into monomers to permit their segregation at cell division. It also contributes to the segregational stability of plasmids.</text>
</comment>